<dbReference type="Proteomes" id="UP000277256">
    <property type="component" value="Unassembled WGS sequence"/>
</dbReference>
<keyword evidence="3 6" id="KW-1133">Transmembrane helix</keyword>
<sequence length="157" mass="16340">MRTAHTPTAGGGRGTPHDDRDPERRPGSGAEQKPHTGRRFPKSVYEHGEEPDPRFSLANERTFLASIRTALAFIAGGIALQALATALPGPIRLSAALILIAVGVALPAQAWRTWTRTERAIRTGQPLPAPSLALPIAVAVALVAVLVAAGLAAGPVL</sequence>
<feature type="region of interest" description="Disordered" evidence="5">
    <location>
        <begin position="1"/>
        <end position="53"/>
    </location>
</feature>
<accession>A0A426UW87</accession>
<dbReference type="RefSeq" id="WP_125248786.1">
    <property type="nucleotide sequence ID" value="NZ_RSEB01000004.1"/>
</dbReference>
<dbReference type="GO" id="GO:0012505">
    <property type="term" value="C:endomembrane system"/>
    <property type="evidence" value="ECO:0007669"/>
    <property type="project" value="UniProtKB-SubCell"/>
</dbReference>
<feature type="domain" description="DUF202" evidence="7">
    <location>
        <begin position="54"/>
        <end position="120"/>
    </location>
</feature>
<keyword evidence="2 6" id="KW-0812">Transmembrane</keyword>
<dbReference type="Pfam" id="PF02656">
    <property type="entry name" value="DUF202"/>
    <property type="match status" value="1"/>
</dbReference>
<feature type="transmembrane region" description="Helical" evidence="6">
    <location>
        <begin position="63"/>
        <end position="84"/>
    </location>
</feature>
<evidence type="ECO:0000256" key="6">
    <source>
        <dbReference type="SAM" id="Phobius"/>
    </source>
</evidence>
<feature type="compositionally biased region" description="Basic and acidic residues" evidence="5">
    <location>
        <begin position="15"/>
        <end position="26"/>
    </location>
</feature>
<dbReference type="EMBL" id="RSEB01000004">
    <property type="protein sequence ID" value="RRR98478.1"/>
    <property type="molecule type" value="Genomic_DNA"/>
</dbReference>
<feature type="compositionally biased region" description="Basic and acidic residues" evidence="5">
    <location>
        <begin position="44"/>
        <end position="53"/>
    </location>
</feature>
<evidence type="ECO:0000256" key="3">
    <source>
        <dbReference type="ARBA" id="ARBA00022989"/>
    </source>
</evidence>
<feature type="transmembrane region" description="Helical" evidence="6">
    <location>
        <begin position="132"/>
        <end position="153"/>
    </location>
</feature>
<gene>
    <name evidence="8" type="ORF">EIW28_16480</name>
</gene>
<evidence type="ECO:0000256" key="4">
    <source>
        <dbReference type="ARBA" id="ARBA00023136"/>
    </source>
</evidence>
<comment type="caution">
    <text evidence="8">The sequence shown here is derived from an EMBL/GenBank/DDBJ whole genome shotgun (WGS) entry which is preliminary data.</text>
</comment>
<evidence type="ECO:0000259" key="7">
    <source>
        <dbReference type="Pfam" id="PF02656"/>
    </source>
</evidence>
<dbReference type="OrthoDB" id="582337at2"/>
<evidence type="ECO:0000313" key="8">
    <source>
        <dbReference type="EMBL" id="RRR98478.1"/>
    </source>
</evidence>
<evidence type="ECO:0000313" key="9">
    <source>
        <dbReference type="Proteomes" id="UP000277256"/>
    </source>
</evidence>
<keyword evidence="9" id="KW-1185">Reference proteome</keyword>
<name>A0A426UW87_9ACTN</name>
<dbReference type="InterPro" id="IPR003807">
    <property type="entry name" value="DUF202"/>
</dbReference>
<proteinExistence type="predicted"/>
<protein>
    <submittedName>
        <fullName evidence="8">DUF202 domain-containing protein</fullName>
    </submittedName>
</protein>
<dbReference type="AlphaFoldDB" id="A0A426UW87"/>
<evidence type="ECO:0000256" key="5">
    <source>
        <dbReference type="SAM" id="MobiDB-lite"/>
    </source>
</evidence>
<comment type="subcellular location">
    <subcellularLocation>
        <location evidence="1">Endomembrane system</location>
        <topology evidence="1">Multi-pass membrane protein</topology>
    </subcellularLocation>
</comment>
<feature type="transmembrane region" description="Helical" evidence="6">
    <location>
        <begin position="90"/>
        <end position="111"/>
    </location>
</feature>
<organism evidence="8 9">
    <name type="scientific">Glycomyces terrestris</name>
    <dbReference type="NCBI Taxonomy" id="2493553"/>
    <lineage>
        <taxon>Bacteria</taxon>
        <taxon>Bacillati</taxon>
        <taxon>Actinomycetota</taxon>
        <taxon>Actinomycetes</taxon>
        <taxon>Glycomycetales</taxon>
        <taxon>Glycomycetaceae</taxon>
        <taxon>Glycomyces</taxon>
    </lineage>
</organism>
<keyword evidence="4 6" id="KW-0472">Membrane</keyword>
<evidence type="ECO:0000256" key="2">
    <source>
        <dbReference type="ARBA" id="ARBA00022692"/>
    </source>
</evidence>
<reference evidence="8 9" key="1">
    <citation type="submission" date="2018-12" db="EMBL/GenBank/DDBJ databases">
        <title>Glycomyces sp. YIM 121974 draft genome.</title>
        <authorList>
            <person name="Li Q."/>
        </authorList>
    </citation>
    <scope>NUCLEOTIDE SEQUENCE [LARGE SCALE GENOMIC DNA]</scope>
    <source>
        <strain evidence="8 9">YIM 121974</strain>
    </source>
</reference>
<evidence type="ECO:0000256" key="1">
    <source>
        <dbReference type="ARBA" id="ARBA00004127"/>
    </source>
</evidence>